<dbReference type="Gene3D" id="1.10.8.10">
    <property type="entry name" value="DNA helicase RuvA subunit, C-terminal domain"/>
    <property type="match status" value="1"/>
</dbReference>
<dbReference type="InterPro" id="IPR040758">
    <property type="entry name" value="PrmC_N"/>
</dbReference>
<dbReference type="NCBIfam" id="TIGR00536">
    <property type="entry name" value="hemK_fam"/>
    <property type="match status" value="1"/>
</dbReference>
<name>A0A7X3MJ19_9FIRM</name>
<dbReference type="InterPro" id="IPR019874">
    <property type="entry name" value="RF_methyltr_PrmC"/>
</dbReference>
<comment type="caution">
    <text evidence="5">Lacks conserved residue(s) required for the propagation of feature annotation.</text>
</comment>
<dbReference type="SUPFAM" id="SSF53335">
    <property type="entry name" value="S-adenosyl-L-methionine-dependent methyltransferases"/>
    <property type="match status" value="1"/>
</dbReference>
<keyword evidence="9" id="KW-1185">Reference proteome</keyword>
<protein>
    <recommendedName>
        <fullName evidence="5">Release factor glutamine methyltransferase</fullName>
        <shortName evidence="5">RF MTase</shortName>
        <ecNumber evidence="5">2.1.1.297</ecNumber>
    </recommendedName>
    <alternativeName>
        <fullName evidence="5">N5-glutamine methyltransferase PrmC</fullName>
    </alternativeName>
    <alternativeName>
        <fullName evidence="5">Protein-(glutamine-N5) MTase PrmC</fullName>
    </alternativeName>
    <alternativeName>
        <fullName evidence="5">Protein-glutamine N-methyltransferase PrmC</fullName>
    </alternativeName>
</protein>
<dbReference type="InterPro" id="IPR007848">
    <property type="entry name" value="Small_mtfrase_dom"/>
</dbReference>
<keyword evidence="2 5" id="KW-0808">Transferase</keyword>
<organism evidence="8 9">
    <name type="scientific">Sporofaciens musculi</name>
    <dbReference type="NCBI Taxonomy" id="2681861"/>
    <lineage>
        <taxon>Bacteria</taxon>
        <taxon>Bacillati</taxon>
        <taxon>Bacillota</taxon>
        <taxon>Clostridia</taxon>
        <taxon>Lachnospirales</taxon>
        <taxon>Lachnospiraceae</taxon>
        <taxon>Sporofaciens</taxon>
    </lineage>
</organism>
<dbReference type="CDD" id="cd02440">
    <property type="entry name" value="AdoMet_MTases"/>
    <property type="match status" value="1"/>
</dbReference>
<comment type="function">
    <text evidence="5">Methylates the class 1 translation termination release factors RF1/PrfA and RF2/PrfB on the glutamine residue of the universally conserved GGQ motif.</text>
</comment>
<dbReference type="GO" id="GO:0003676">
    <property type="term" value="F:nucleic acid binding"/>
    <property type="evidence" value="ECO:0007669"/>
    <property type="project" value="InterPro"/>
</dbReference>
<dbReference type="NCBIfam" id="TIGR03534">
    <property type="entry name" value="RF_mod_PrmC"/>
    <property type="match status" value="1"/>
</dbReference>
<evidence type="ECO:0000259" key="6">
    <source>
        <dbReference type="Pfam" id="PF05175"/>
    </source>
</evidence>
<evidence type="ECO:0000313" key="9">
    <source>
        <dbReference type="Proteomes" id="UP000460412"/>
    </source>
</evidence>
<dbReference type="EMBL" id="WUQX01000001">
    <property type="protein sequence ID" value="MXP77316.1"/>
    <property type="molecule type" value="Genomic_DNA"/>
</dbReference>
<dbReference type="PROSITE" id="PS00092">
    <property type="entry name" value="N6_MTASE"/>
    <property type="match status" value="1"/>
</dbReference>
<dbReference type="InterPro" id="IPR004556">
    <property type="entry name" value="HemK-like"/>
</dbReference>
<evidence type="ECO:0000256" key="1">
    <source>
        <dbReference type="ARBA" id="ARBA00022603"/>
    </source>
</evidence>
<comment type="caution">
    <text evidence="8">The sequence shown here is derived from an EMBL/GenBank/DDBJ whole genome shotgun (WGS) entry which is preliminary data.</text>
</comment>
<feature type="domain" description="Methyltransferase small" evidence="6">
    <location>
        <begin position="138"/>
        <end position="214"/>
    </location>
</feature>
<evidence type="ECO:0000256" key="4">
    <source>
        <dbReference type="ARBA" id="ARBA00048391"/>
    </source>
</evidence>
<accession>A0A7X3MJ19</accession>
<dbReference type="Pfam" id="PF05175">
    <property type="entry name" value="MTS"/>
    <property type="match status" value="1"/>
</dbReference>
<proteinExistence type="inferred from homology"/>
<dbReference type="Gene3D" id="3.40.50.150">
    <property type="entry name" value="Vaccinia Virus protein VP39"/>
    <property type="match status" value="1"/>
</dbReference>
<dbReference type="EC" id="2.1.1.297" evidence="5"/>
<feature type="domain" description="Release factor glutamine methyltransferase N-terminal" evidence="7">
    <location>
        <begin position="11"/>
        <end position="79"/>
    </location>
</feature>
<evidence type="ECO:0000256" key="2">
    <source>
        <dbReference type="ARBA" id="ARBA00022679"/>
    </source>
</evidence>
<dbReference type="GO" id="GO:0102559">
    <property type="term" value="F:peptide chain release factor N(5)-glutamine methyltransferase activity"/>
    <property type="evidence" value="ECO:0007669"/>
    <property type="project" value="UniProtKB-EC"/>
</dbReference>
<sequence>MKQRIFTLRQTIEEGTEALREAGIEEAALDAWYLLEYTAGISRAAYYADPYRELDEGLALKYLGYIERRKKRIPLQHITKEQEFMGYSFYVNEHVLIPRQDTETLVEEAVELIREKQREASQRGSKSVFGENTSDGRLQVLDMCTGSGCILVSILKMCPEIQGKGCDISKDALEVARKNAERLDVKAEWVQSDLFTEFVENKPQFDVIVSNPPYIPTIDIEELQPEVRIHDPRIALDGKEDGLYFYRRMIEDSIFHIKTGGSLLFEIGFNQGEDVKGLMKNYGYENVEIKKDLSGLDRVVTGIYNGG</sequence>
<dbReference type="InterPro" id="IPR002052">
    <property type="entry name" value="DNA_methylase_N6_adenine_CS"/>
</dbReference>
<feature type="binding site" evidence="5">
    <location>
        <begin position="211"/>
        <end position="214"/>
    </location>
    <ligand>
        <name>substrate</name>
    </ligand>
</feature>
<evidence type="ECO:0000259" key="7">
    <source>
        <dbReference type="Pfam" id="PF17827"/>
    </source>
</evidence>
<reference evidence="8 9" key="1">
    <citation type="submission" date="2019-12" db="EMBL/GenBank/DDBJ databases">
        <title>Sporaefaciens musculi gen. nov., sp. nov., a novel bacterium isolated from the caecum of an obese mouse.</title>
        <authorList>
            <person name="Rasmussen T.S."/>
            <person name="Streidl T."/>
            <person name="Hitch T.C.A."/>
            <person name="Wortmann E."/>
            <person name="Deptula P."/>
            <person name="Hansen M."/>
            <person name="Nielsen D.S."/>
            <person name="Clavel T."/>
            <person name="Vogensen F.K."/>
        </authorList>
    </citation>
    <scope>NUCLEOTIDE SEQUENCE [LARGE SCALE GENOMIC DNA]</scope>
    <source>
        <strain evidence="8 9">WCA-9-b2</strain>
    </source>
</reference>
<feature type="binding site" evidence="5">
    <location>
        <position position="167"/>
    </location>
    <ligand>
        <name>S-adenosyl-L-methionine</name>
        <dbReference type="ChEBI" id="CHEBI:59789"/>
    </ligand>
</feature>
<keyword evidence="3 5" id="KW-0949">S-adenosyl-L-methionine</keyword>
<dbReference type="GO" id="GO:0032259">
    <property type="term" value="P:methylation"/>
    <property type="evidence" value="ECO:0007669"/>
    <property type="project" value="UniProtKB-KW"/>
</dbReference>
<evidence type="ECO:0000256" key="3">
    <source>
        <dbReference type="ARBA" id="ARBA00022691"/>
    </source>
</evidence>
<dbReference type="RefSeq" id="WP_159752546.1">
    <property type="nucleotide sequence ID" value="NZ_CASSPE010000138.1"/>
</dbReference>
<dbReference type="PANTHER" id="PTHR18895:SF74">
    <property type="entry name" value="MTRF1L RELEASE FACTOR GLUTAMINE METHYLTRANSFERASE"/>
    <property type="match status" value="1"/>
</dbReference>
<dbReference type="PANTHER" id="PTHR18895">
    <property type="entry name" value="HEMK METHYLTRANSFERASE"/>
    <property type="match status" value="1"/>
</dbReference>
<feature type="binding site" evidence="5">
    <location>
        <position position="211"/>
    </location>
    <ligand>
        <name>S-adenosyl-L-methionine</name>
        <dbReference type="ChEBI" id="CHEBI:59789"/>
    </ligand>
</feature>
<dbReference type="AlphaFoldDB" id="A0A7X3MJ19"/>
<dbReference type="Proteomes" id="UP000460412">
    <property type="component" value="Unassembled WGS sequence"/>
</dbReference>
<comment type="catalytic activity">
    <reaction evidence="4 5">
        <text>L-glutaminyl-[peptide chain release factor] + S-adenosyl-L-methionine = N(5)-methyl-L-glutaminyl-[peptide chain release factor] + S-adenosyl-L-homocysteine + H(+)</text>
        <dbReference type="Rhea" id="RHEA:42896"/>
        <dbReference type="Rhea" id="RHEA-COMP:10271"/>
        <dbReference type="Rhea" id="RHEA-COMP:10272"/>
        <dbReference type="ChEBI" id="CHEBI:15378"/>
        <dbReference type="ChEBI" id="CHEBI:30011"/>
        <dbReference type="ChEBI" id="CHEBI:57856"/>
        <dbReference type="ChEBI" id="CHEBI:59789"/>
        <dbReference type="ChEBI" id="CHEBI:61891"/>
        <dbReference type="EC" id="2.1.1.297"/>
    </reaction>
</comment>
<evidence type="ECO:0000313" key="8">
    <source>
        <dbReference type="EMBL" id="MXP77316.1"/>
    </source>
</evidence>
<dbReference type="InterPro" id="IPR029063">
    <property type="entry name" value="SAM-dependent_MTases_sf"/>
</dbReference>
<dbReference type="HAMAP" id="MF_02126">
    <property type="entry name" value="RF_methyltr_PrmC"/>
    <property type="match status" value="1"/>
</dbReference>
<dbReference type="Pfam" id="PF17827">
    <property type="entry name" value="PrmC_N"/>
    <property type="match status" value="1"/>
</dbReference>
<keyword evidence="1 5" id="KW-0489">Methyltransferase</keyword>
<comment type="similarity">
    <text evidence="5">Belongs to the protein N5-glutamine methyltransferase family. PrmC subfamily.</text>
</comment>
<dbReference type="InterPro" id="IPR050320">
    <property type="entry name" value="N5-glutamine_MTase"/>
</dbReference>
<evidence type="ECO:0000256" key="5">
    <source>
        <dbReference type="HAMAP-Rule" id="MF_02126"/>
    </source>
</evidence>
<gene>
    <name evidence="5 8" type="primary">prmC</name>
    <name evidence="8" type="ORF">GN277_18610</name>
</gene>